<comment type="caution">
    <text evidence="1">The sequence shown here is derived from an EMBL/GenBank/DDBJ whole genome shotgun (WGS) entry which is preliminary data.</text>
</comment>
<sequence length="256" mass="29819">MNICRIKLVTFDVTNTILKFRSSPGKQYGEIGALYGALSDDNVLAANFKSQWRKMNREHPNFGLKTGISWQEWWTRIVKGTFANTQFEVPEKKLDFIATHLIDLYKTSACWQPCYGADGLLSFLKEKNKTLGVISNFDPRLSTTLQNTKLKGYFDFILTSYDVGYEKPDTRIYERAMEESKIPNLKPEECLHIGDRALVDYVGARNSRWHAILVNDKRPDEVWDKYPYVDIKIIFNNLYDLHVYFKNMYDEVQQPG</sequence>
<proteinExistence type="predicted"/>
<protein>
    <submittedName>
        <fullName evidence="1">Haloacid dehalogenase-like hydrolase</fullName>
    </submittedName>
</protein>
<evidence type="ECO:0000313" key="2">
    <source>
        <dbReference type="Proteomes" id="UP001056778"/>
    </source>
</evidence>
<reference evidence="1" key="1">
    <citation type="submission" date="2022-04" db="EMBL/GenBank/DDBJ databases">
        <title>Chromosome-scale genome assembly of Holotrichia oblita Faldermann.</title>
        <authorList>
            <person name="Rongchong L."/>
        </authorList>
    </citation>
    <scope>NUCLEOTIDE SEQUENCE</scope>
    <source>
        <strain evidence="1">81SQS9</strain>
    </source>
</reference>
<gene>
    <name evidence="1" type="ORF">MML48_1g13674</name>
</gene>
<accession>A0ACB9TWD7</accession>
<organism evidence="1 2">
    <name type="scientific">Holotrichia oblita</name>
    <name type="common">Chafer beetle</name>
    <dbReference type="NCBI Taxonomy" id="644536"/>
    <lineage>
        <taxon>Eukaryota</taxon>
        <taxon>Metazoa</taxon>
        <taxon>Ecdysozoa</taxon>
        <taxon>Arthropoda</taxon>
        <taxon>Hexapoda</taxon>
        <taxon>Insecta</taxon>
        <taxon>Pterygota</taxon>
        <taxon>Neoptera</taxon>
        <taxon>Endopterygota</taxon>
        <taxon>Coleoptera</taxon>
        <taxon>Polyphaga</taxon>
        <taxon>Scarabaeiformia</taxon>
        <taxon>Scarabaeidae</taxon>
        <taxon>Melolonthinae</taxon>
        <taxon>Holotrichia</taxon>
    </lineage>
</organism>
<name>A0ACB9TWD7_HOLOL</name>
<dbReference type="Proteomes" id="UP001056778">
    <property type="component" value="Chromosome 1"/>
</dbReference>
<keyword evidence="2" id="KW-1185">Reference proteome</keyword>
<evidence type="ECO:0000313" key="1">
    <source>
        <dbReference type="EMBL" id="KAI4471278.1"/>
    </source>
</evidence>
<dbReference type="EMBL" id="CM043015">
    <property type="protein sequence ID" value="KAI4471278.1"/>
    <property type="molecule type" value="Genomic_DNA"/>
</dbReference>